<dbReference type="Pfam" id="PF25994">
    <property type="entry name" value="HH_AprE"/>
    <property type="match status" value="1"/>
</dbReference>
<dbReference type="AlphaFoldDB" id="A0A2T4J9V6"/>
<dbReference type="InterPro" id="IPR058982">
    <property type="entry name" value="Beta-barrel_AprE"/>
</dbReference>
<dbReference type="GO" id="GO:0005886">
    <property type="term" value="C:plasma membrane"/>
    <property type="evidence" value="ECO:0007669"/>
    <property type="project" value="UniProtKB-SubCell"/>
</dbReference>
<evidence type="ECO:0000313" key="12">
    <source>
        <dbReference type="EMBL" id="PTE14607.1"/>
    </source>
</evidence>
<dbReference type="PRINTS" id="PR01490">
    <property type="entry name" value="RTXTOXIND"/>
</dbReference>
<evidence type="ECO:0000256" key="8">
    <source>
        <dbReference type="ARBA" id="ARBA00023136"/>
    </source>
</evidence>
<evidence type="ECO:0000256" key="9">
    <source>
        <dbReference type="RuleBase" id="RU365093"/>
    </source>
</evidence>
<feature type="domain" description="AprE-like beta-barrel" evidence="11">
    <location>
        <begin position="320"/>
        <end position="409"/>
    </location>
</feature>
<sequence>MTPAFCSARRPVMLGLGTLAGLALAAMLWGSLAPISGAIIASGRVEVAQNRQVVQHPDGGVVAEIRVTDGAHVAAGDVLVRLDGSALASDLAILQGRLTELSARRARLLAERDAAAAPVFPPALLAEAATHPEVAEQVDGQRRLFTARAESLTAETGQLRREIDQIRAQIDGIAAQSDALVVQLALIRQELAAQQALQAKGLAQAATVLALQREEARLAGQAGELAAVQAQARARITETEIRITRLTADRREAAMAELRDIAPTEMELVERARALTDRLARLDLRAPVSGVVLGLAVTTPRAVLRPAEPVLFLVPQDRPLLIAAAVSPLQVAGVRPGQPAELAFPALAAPGTPHLTGRVTLVSADALADPATHAAYYRVEIAPDPGQIDRLAGQALVPGMPVQAYLSTGPRSPFGWLVQPLTDAFAGGLREG</sequence>
<evidence type="ECO:0000259" key="10">
    <source>
        <dbReference type="Pfam" id="PF25994"/>
    </source>
</evidence>
<dbReference type="GO" id="GO:0015031">
    <property type="term" value="P:protein transport"/>
    <property type="evidence" value="ECO:0007669"/>
    <property type="project" value="InterPro"/>
</dbReference>
<dbReference type="Proteomes" id="UP000241362">
    <property type="component" value="Unassembled WGS sequence"/>
</dbReference>
<dbReference type="Pfam" id="PF26002">
    <property type="entry name" value="Beta-barrel_AprE"/>
    <property type="match status" value="1"/>
</dbReference>
<keyword evidence="5 9" id="KW-0997">Cell inner membrane</keyword>
<comment type="subcellular location">
    <subcellularLocation>
        <location evidence="1 9">Cell inner membrane</location>
        <topology evidence="1 9">Single-pass membrane protein</topology>
    </subcellularLocation>
</comment>
<dbReference type="EMBL" id="PZKE01000007">
    <property type="protein sequence ID" value="PTE14607.1"/>
    <property type="molecule type" value="Genomic_DNA"/>
</dbReference>
<dbReference type="RefSeq" id="WP_107673297.1">
    <property type="nucleotide sequence ID" value="NZ_PZKE01000007.1"/>
</dbReference>
<keyword evidence="8" id="KW-0472">Membrane</keyword>
<evidence type="ECO:0000256" key="7">
    <source>
        <dbReference type="ARBA" id="ARBA00022989"/>
    </source>
</evidence>
<comment type="similarity">
    <text evidence="2 9">Belongs to the membrane fusion protein (MFP) (TC 8.A.1) family.</text>
</comment>
<dbReference type="InterPro" id="IPR058781">
    <property type="entry name" value="HH_AprE-like"/>
</dbReference>
<reference evidence="12 13" key="1">
    <citation type="submission" date="2018-03" db="EMBL/GenBank/DDBJ databases">
        <title>Rhodobacter blasticus.</title>
        <authorList>
            <person name="Meyer T.E."/>
            <person name="Miller S."/>
            <person name="Lodha T."/>
            <person name="Gandham S."/>
            <person name="Chintalapati S."/>
            <person name="Chintalapati V.R."/>
        </authorList>
    </citation>
    <scope>NUCLEOTIDE SEQUENCE [LARGE SCALE GENOMIC DNA]</scope>
    <source>
        <strain evidence="12 13">DSM 2131</strain>
    </source>
</reference>
<dbReference type="PANTHER" id="PTHR30386">
    <property type="entry name" value="MEMBRANE FUSION SUBUNIT OF EMRAB-TOLC MULTIDRUG EFFLUX PUMP"/>
    <property type="match status" value="1"/>
</dbReference>
<keyword evidence="6" id="KW-0812">Transmembrane</keyword>
<feature type="domain" description="AprE-like long alpha-helical hairpin" evidence="10">
    <location>
        <begin position="89"/>
        <end position="278"/>
    </location>
</feature>
<evidence type="ECO:0000256" key="2">
    <source>
        <dbReference type="ARBA" id="ARBA00009477"/>
    </source>
</evidence>
<keyword evidence="4 9" id="KW-1003">Cell membrane</keyword>
<keyword evidence="13" id="KW-1185">Reference proteome</keyword>
<accession>A0A2T4J9V6</accession>
<evidence type="ECO:0000259" key="11">
    <source>
        <dbReference type="Pfam" id="PF26002"/>
    </source>
</evidence>
<keyword evidence="7" id="KW-1133">Transmembrane helix</keyword>
<name>A0A2T4J9V6_FUSBL</name>
<dbReference type="PANTHER" id="PTHR30386:SF17">
    <property type="entry name" value="ALKALINE PROTEASE SECRETION PROTEIN APRE"/>
    <property type="match status" value="1"/>
</dbReference>
<evidence type="ECO:0000256" key="6">
    <source>
        <dbReference type="ARBA" id="ARBA00022692"/>
    </source>
</evidence>
<dbReference type="InterPro" id="IPR010129">
    <property type="entry name" value="T1SS_HlyD"/>
</dbReference>
<keyword evidence="3 9" id="KW-0813">Transport</keyword>
<dbReference type="NCBIfam" id="TIGR01843">
    <property type="entry name" value="type_I_hlyD"/>
    <property type="match status" value="1"/>
</dbReference>
<evidence type="ECO:0000256" key="3">
    <source>
        <dbReference type="ARBA" id="ARBA00022448"/>
    </source>
</evidence>
<evidence type="ECO:0000313" key="13">
    <source>
        <dbReference type="Proteomes" id="UP000241362"/>
    </source>
</evidence>
<evidence type="ECO:0000256" key="4">
    <source>
        <dbReference type="ARBA" id="ARBA00022475"/>
    </source>
</evidence>
<gene>
    <name evidence="12" type="ORF">C5F44_09575</name>
</gene>
<dbReference type="InterPro" id="IPR050739">
    <property type="entry name" value="MFP"/>
</dbReference>
<protein>
    <recommendedName>
        <fullName evidence="9">Membrane fusion protein (MFP) family protein</fullName>
    </recommendedName>
</protein>
<comment type="caution">
    <text evidence="12">The sequence shown here is derived from an EMBL/GenBank/DDBJ whole genome shotgun (WGS) entry which is preliminary data.</text>
</comment>
<proteinExistence type="inferred from homology"/>
<evidence type="ECO:0000256" key="1">
    <source>
        <dbReference type="ARBA" id="ARBA00004377"/>
    </source>
</evidence>
<dbReference type="Gene3D" id="2.40.30.170">
    <property type="match status" value="1"/>
</dbReference>
<dbReference type="Gene3D" id="2.40.50.100">
    <property type="match status" value="1"/>
</dbReference>
<evidence type="ECO:0000256" key="5">
    <source>
        <dbReference type="ARBA" id="ARBA00022519"/>
    </source>
</evidence>
<organism evidence="12 13">
    <name type="scientific">Fuscovulum blasticum DSM 2131</name>
    <dbReference type="NCBI Taxonomy" id="1188250"/>
    <lineage>
        <taxon>Bacteria</taxon>
        <taxon>Pseudomonadati</taxon>
        <taxon>Pseudomonadota</taxon>
        <taxon>Alphaproteobacteria</taxon>
        <taxon>Rhodobacterales</taxon>
        <taxon>Paracoccaceae</taxon>
        <taxon>Pseudogemmobacter</taxon>
    </lineage>
</organism>